<evidence type="ECO:0000259" key="3">
    <source>
        <dbReference type="SMART" id="SM00507"/>
    </source>
</evidence>
<dbReference type="InterPro" id="IPR003615">
    <property type="entry name" value="HNH_nuc"/>
</dbReference>
<keyword evidence="2" id="KW-0175">Coiled coil</keyword>
<keyword evidence="5" id="KW-1185">Reference proteome</keyword>
<dbReference type="GO" id="GO:0003676">
    <property type="term" value="F:nucleic acid binding"/>
    <property type="evidence" value="ECO:0007669"/>
    <property type="project" value="InterPro"/>
</dbReference>
<dbReference type="HOGENOM" id="CLU_026086_0_0_6"/>
<dbReference type="InterPro" id="IPR003870">
    <property type="entry name" value="DUF222"/>
</dbReference>
<gene>
    <name evidence="4" type="ORF">OLEAN_C11630</name>
</gene>
<feature type="domain" description="HNH nuclease" evidence="3">
    <location>
        <begin position="393"/>
        <end position="444"/>
    </location>
</feature>
<dbReference type="AlphaFoldDB" id="R4YSX6"/>
<dbReference type="OrthoDB" id="1523296at2"/>
<dbReference type="Pfam" id="PF01844">
    <property type="entry name" value="HNH"/>
    <property type="match status" value="1"/>
</dbReference>
<keyword evidence="4" id="KW-0540">Nuclease</keyword>
<dbReference type="Proteomes" id="UP000032749">
    <property type="component" value="Chromosome"/>
</dbReference>
<organism evidence="4 5">
    <name type="scientific">Oleispira antarctica RB-8</name>
    <dbReference type="NCBI Taxonomy" id="698738"/>
    <lineage>
        <taxon>Bacteria</taxon>
        <taxon>Pseudomonadati</taxon>
        <taxon>Pseudomonadota</taxon>
        <taxon>Gammaproteobacteria</taxon>
        <taxon>Oceanospirillales</taxon>
        <taxon>Oceanospirillaceae</taxon>
        <taxon>Oleispira</taxon>
    </lineage>
</organism>
<evidence type="ECO:0000256" key="1">
    <source>
        <dbReference type="ARBA" id="ARBA00023450"/>
    </source>
</evidence>
<dbReference type="InterPro" id="IPR002711">
    <property type="entry name" value="HNH"/>
</dbReference>
<keyword evidence="4" id="KW-0255">Endonuclease</keyword>
<dbReference type="KEGG" id="oai:OLEAN_C11630"/>
<dbReference type="CDD" id="cd00085">
    <property type="entry name" value="HNHc"/>
    <property type="match status" value="1"/>
</dbReference>
<dbReference type="Gene3D" id="1.10.30.50">
    <property type="match status" value="1"/>
</dbReference>
<dbReference type="STRING" id="698738.OLEAN_C11630"/>
<dbReference type="Pfam" id="PF02720">
    <property type="entry name" value="DUF222"/>
    <property type="match status" value="1"/>
</dbReference>
<dbReference type="GO" id="GO:0008270">
    <property type="term" value="F:zinc ion binding"/>
    <property type="evidence" value="ECO:0007669"/>
    <property type="project" value="InterPro"/>
</dbReference>
<proteinExistence type="inferred from homology"/>
<keyword evidence="4" id="KW-0378">Hydrolase</keyword>
<comment type="similarity">
    <text evidence="1">Belongs to the Rv1128c/1148c/1588c/1702c/1945/3466 family.</text>
</comment>
<evidence type="ECO:0000313" key="4">
    <source>
        <dbReference type="EMBL" id="CCK75339.1"/>
    </source>
</evidence>
<name>R4YSX6_OLEAN</name>
<dbReference type="GO" id="GO:0004519">
    <property type="term" value="F:endonuclease activity"/>
    <property type="evidence" value="ECO:0007669"/>
    <property type="project" value="UniProtKB-KW"/>
</dbReference>
<sequence>MYALKVERHFDNNFSQGSLYCISESTGESTSNNESIRYNDQPDLENFSESNEQLENQITKLAGQINAANYRFLKLIAEFDRRQAWSGYGLRSCAHWLNWKCGISMNPAREKVRTARALEGLPGINAAFQKGELSFSKVRAMTRIATEENESYLLNIAEYGTVHHVEVLVKASRTVSRIADKQEDFNAADLGLSEDQQLKRQEEQQDDLQQESRSVSCYQDDDGMWIIKARLPAEEGGLIAKALKELGDRLANVGCEAHQDSAKSVSAETFSMNQMLEDKTEEKLTFPQRRADALIAITEHYLASANSSSSIDSISSLKGAERCQLIMHVRAGPLNQGTGTDLEADLGVSLDGRWLIPNAARRIACDAGLLVVEEDSVGNVLNIGRRSRIIPPAMSRALAIRDGGCQFPGCCETRYVEGHHIKHWADGGDTKLDNLVTLCRHHHRELHKGSFFLSLKPVTQPATASKPQRFAERLCFSKVDRYFNTPFNRTSNNKNEEHVIAANPAKFTCACCDPAELGKNIPRLIYNAIDEKTAVTKWAGESMDLGMAIDGLLGASKKRLQ</sequence>
<accession>R4YSX6</accession>
<evidence type="ECO:0000256" key="2">
    <source>
        <dbReference type="SAM" id="Coils"/>
    </source>
</evidence>
<reference evidence="4 5" key="1">
    <citation type="journal article" date="2013" name="Nat. Commun.">
        <title>Genome sequence and functional genomic analysis of the oil-degrading bacterium Oleispira antarctica.</title>
        <authorList>
            <person name="Kube M."/>
            <person name="Chernikova T.N."/>
            <person name="Al-Ramahi Y."/>
            <person name="Beloqui A."/>
            <person name="Lopez-Cortez N."/>
            <person name="Guazzaroni M.E."/>
            <person name="Heipieper H.J."/>
            <person name="Klages S."/>
            <person name="Kotsyurbenko O.R."/>
            <person name="Langer I."/>
            <person name="Nechitaylo T.Y."/>
            <person name="Lunsdorf H."/>
            <person name="Fernandez M."/>
            <person name="Juarez S."/>
            <person name="Ciordia S."/>
            <person name="Singer A."/>
            <person name="Kagan O."/>
            <person name="Egorova O."/>
            <person name="Petit P.A."/>
            <person name="Stogios P."/>
            <person name="Kim Y."/>
            <person name="Tchigvintsev A."/>
            <person name="Flick R."/>
            <person name="Denaro R."/>
            <person name="Genovese M."/>
            <person name="Albar J.P."/>
            <person name="Reva O.N."/>
            <person name="Martinez-Gomariz M."/>
            <person name="Tran H."/>
            <person name="Ferrer M."/>
            <person name="Savchenko A."/>
            <person name="Yakunin A.F."/>
            <person name="Yakimov M.M."/>
            <person name="Golyshina O.V."/>
            <person name="Reinhardt R."/>
            <person name="Golyshin P.N."/>
        </authorList>
    </citation>
    <scope>NUCLEOTIDE SEQUENCE [LARGE SCALE GENOMIC DNA]</scope>
</reference>
<feature type="coiled-coil region" evidence="2">
    <location>
        <begin position="44"/>
        <end position="71"/>
    </location>
</feature>
<dbReference type="SMART" id="SM00507">
    <property type="entry name" value="HNHc"/>
    <property type="match status" value="1"/>
</dbReference>
<dbReference type="EMBL" id="FO203512">
    <property type="protein sequence ID" value="CCK75339.1"/>
    <property type="molecule type" value="Genomic_DNA"/>
</dbReference>
<evidence type="ECO:0000313" key="5">
    <source>
        <dbReference type="Proteomes" id="UP000032749"/>
    </source>
</evidence>
<protein>
    <submittedName>
        <fullName evidence="4">HNH endonuclease</fullName>
    </submittedName>
</protein>